<keyword evidence="4" id="KW-1185">Reference proteome</keyword>
<sequence>MDALVHTILFFCRVMAIPRRYLIIGSSVTLILVIAISLGVSLEAGAPPRKMVQISIAQAAKLGEAGVEAQKAGGKINGTDFDRADVLNGTSTVGLQEHGSTLYISQFTAVPTASNEGLIGATPTPHPSQSGDDGYIGPKESSIPTPVPAPAPPPVPQVPILALSYAGSGGPKHCRGSLLQKLEVPQPASDWKNGTCVDLPGEAQCGVFFGGKDAGCEAQLFNAPACLNNTRTYVNTVVFMPEERPIGAKWRSMFVKCGVDAPEAGLIDPSVLGGLIKTKPKPGGG</sequence>
<evidence type="ECO:0000256" key="2">
    <source>
        <dbReference type="SAM" id="Phobius"/>
    </source>
</evidence>
<evidence type="ECO:0000313" key="3">
    <source>
        <dbReference type="EMBL" id="CAI6331837.1"/>
    </source>
</evidence>
<feature type="region of interest" description="Disordered" evidence="1">
    <location>
        <begin position="119"/>
        <end position="144"/>
    </location>
</feature>
<reference evidence="3" key="1">
    <citation type="submission" date="2023-01" db="EMBL/GenBank/DDBJ databases">
        <authorList>
            <person name="Van Ghelder C."/>
            <person name="Rancurel C."/>
        </authorList>
    </citation>
    <scope>NUCLEOTIDE SEQUENCE</scope>
    <source>
        <strain evidence="3">CNCM I-4278</strain>
    </source>
</reference>
<proteinExistence type="predicted"/>
<evidence type="ECO:0000256" key="1">
    <source>
        <dbReference type="SAM" id="MobiDB-lite"/>
    </source>
</evidence>
<gene>
    <name evidence="3" type="ORF">PDIGIT_LOCUS4866</name>
</gene>
<protein>
    <submittedName>
        <fullName evidence="3">Uncharacterized protein</fullName>
    </submittedName>
</protein>
<evidence type="ECO:0000313" key="4">
    <source>
        <dbReference type="Proteomes" id="UP001152607"/>
    </source>
</evidence>
<keyword evidence="2" id="KW-0812">Transmembrane</keyword>
<keyword evidence="2" id="KW-0472">Membrane</keyword>
<dbReference type="Proteomes" id="UP001152607">
    <property type="component" value="Unassembled WGS sequence"/>
</dbReference>
<dbReference type="OrthoDB" id="3943581at2759"/>
<accession>A0A9W4XHH3</accession>
<dbReference type="EMBL" id="CAOQHR010000003">
    <property type="protein sequence ID" value="CAI6331837.1"/>
    <property type="molecule type" value="Genomic_DNA"/>
</dbReference>
<feature type="transmembrane region" description="Helical" evidence="2">
    <location>
        <begin position="21"/>
        <end position="42"/>
    </location>
</feature>
<name>A0A9W4XHH3_9PLEO</name>
<keyword evidence="2" id="KW-1133">Transmembrane helix</keyword>
<dbReference type="AlphaFoldDB" id="A0A9W4XHH3"/>
<organism evidence="3 4">
    <name type="scientific">Periconia digitata</name>
    <dbReference type="NCBI Taxonomy" id="1303443"/>
    <lineage>
        <taxon>Eukaryota</taxon>
        <taxon>Fungi</taxon>
        <taxon>Dikarya</taxon>
        <taxon>Ascomycota</taxon>
        <taxon>Pezizomycotina</taxon>
        <taxon>Dothideomycetes</taxon>
        <taxon>Pleosporomycetidae</taxon>
        <taxon>Pleosporales</taxon>
        <taxon>Massarineae</taxon>
        <taxon>Periconiaceae</taxon>
        <taxon>Periconia</taxon>
    </lineage>
</organism>
<comment type="caution">
    <text evidence="3">The sequence shown here is derived from an EMBL/GenBank/DDBJ whole genome shotgun (WGS) entry which is preliminary data.</text>
</comment>